<protein>
    <submittedName>
        <fullName evidence="5">WYL domain-containing protein</fullName>
    </submittedName>
</protein>
<evidence type="ECO:0000313" key="6">
    <source>
        <dbReference type="Proteomes" id="UP000774283"/>
    </source>
</evidence>
<dbReference type="InterPro" id="IPR013196">
    <property type="entry name" value="HTH_11"/>
</dbReference>
<evidence type="ECO:0000256" key="2">
    <source>
        <dbReference type="ARBA" id="ARBA00023125"/>
    </source>
</evidence>
<evidence type="ECO:0000313" key="5">
    <source>
        <dbReference type="EMBL" id="NKX92954.1"/>
    </source>
</evidence>
<dbReference type="Pfam" id="PF08279">
    <property type="entry name" value="HTH_11"/>
    <property type="match status" value="1"/>
</dbReference>
<dbReference type="EMBL" id="JAAXOW010000002">
    <property type="protein sequence ID" value="NKX92954.1"/>
    <property type="molecule type" value="Genomic_DNA"/>
</dbReference>
<keyword evidence="2" id="KW-0238">DNA-binding</keyword>
<accession>A0A9X5FEW1</accession>
<keyword evidence="1" id="KW-0805">Transcription regulation</keyword>
<dbReference type="PROSITE" id="PS00894">
    <property type="entry name" value="HTH_DEOR_1"/>
    <property type="match status" value="1"/>
</dbReference>
<dbReference type="InterPro" id="IPR001034">
    <property type="entry name" value="DeoR_HTH"/>
</dbReference>
<dbReference type="GO" id="GO:0003700">
    <property type="term" value="F:DNA-binding transcription factor activity"/>
    <property type="evidence" value="ECO:0007669"/>
    <property type="project" value="InterPro"/>
</dbReference>
<evidence type="ECO:0000259" key="4">
    <source>
        <dbReference type="PROSITE" id="PS51000"/>
    </source>
</evidence>
<dbReference type="PANTHER" id="PTHR34580">
    <property type="match status" value="1"/>
</dbReference>
<dbReference type="PROSITE" id="PS51000">
    <property type="entry name" value="HTH_DEOR_2"/>
    <property type="match status" value="1"/>
</dbReference>
<evidence type="ECO:0000256" key="1">
    <source>
        <dbReference type="ARBA" id="ARBA00023015"/>
    </source>
</evidence>
<dbReference type="InterPro" id="IPR018356">
    <property type="entry name" value="Tscrpt_reg_HTH_DeoR_CS"/>
</dbReference>
<sequence length="326" mass="35578">MTTSSSTARLLGLLSLLQAGRPWSGPELARRLAVSHRTVRRDVDRLRDLGYAIDATPGTDGGYRLDHGRELPPLLFDDDQALALTLALQAATATDAGIEEAALRALTTLKQVMPARLRRRLEALEFTVALPASDAVVPHETLVEISASVRAREVLRFAYERATTPASESLPASPRRVEPHRLVAARGRWYLLAWDLDRDDWRLFRADRMTLRTPRGARFTPRDLPNPDVAAYVAARLKGAAAEDRWPCEGTAVLHRPAGEVAPFVPDGVVIPVDADRCEVTSGSWSWTGLAASLARFEADVDVVGPDELRAAFAGLAERAARAASR</sequence>
<reference evidence="5 6" key="1">
    <citation type="submission" date="2020-04" db="EMBL/GenBank/DDBJ databases">
        <title>MicrobeNet Type strains.</title>
        <authorList>
            <person name="Nicholson A.C."/>
        </authorList>
    </citation>
    <scope>NUCLEOTIDE SEQUENCE [LARGE SCALE GENOMIC DNA]</scope>
    <source>
        <strain evidence="5 6">ATCC BAA-789</strain>
    </source>
</reference>
<gene>
    <name evidence="5" type="ORF">HF995_06630</name>
</gene>
<dbReference type="Pfam" id="PF13280">
    <property type="entry name" value="WYL"/>
    <property type="match status" value="1"/>
</dbReference>
<keyword evidence="3" id="KW-0804">Transcription</keyword>
<dbReference type="PIRSF" id="PIRSF016838">
    <property type="entry name" value="PafC"/>
    <property type="match status" value="1"/>
</dbReference>
<proteinExistence type="predicted"/>
<dbReference type="AlphaFoldDB" id="A0A9X5FEW1"/>
<dbReference type="Gene3D" id="1.10.10.10">
    <property type="entry name" value="Winged helix-like DNA-binding domain superfamily/Winged helix DNA-binding domain"/>
    <property type="match status" value="1"/>
</dbReference>
<dbReference type="InterPro" id="IPR036388">
    <property type="entry name" value="WH-like_DNA-bd_sf"/>
</dbReference>
<organism evidence="5 6">
    <name type="scientific">Sanguibacter hominis ATCC BAA-789</name>
    <dbReference type="NCBI Taxonomy" id="1312740"/>
    <lineage>
        <taxon>Bacteria</taxon>
        <taxon>Bacillati</taxon>
        <taxon>Actinomycetota</taxon>
        <taxon>Actinomycetes</taxon>
        <taxon>Micrococcales</taxon>
        <taxon>Sanguibacteraceae</taxon>
        <taxon>Sanguibacter</taxon>
    </lineage>
</organism>
<dbReference type="PANTHER" id="PTHR34580:SF3">
    <property type="entry name" value="PROTEIN PAFB"/>
    <property type="match status" value="1"/>
</dbReference>
<dbReference type="PROSITE" id="PS52050">
    <property type="entry name" value="WYL"/>
    <property type="match status" value="1"/>
</dbReference>
<dbReference type="InterPro" id="IPR036390">
    <property type="entry name" value="WH_DNA-bd_sf"/>
</dbReference>
<evidence type="ECO:0000256" key="3">
    <source>
        <dbReference type="ARBA" id="ARBA00023163"/>
    </source>
</evidence>
<dbReference type="RefSeq" id="WP_168447056.1">
    <property type="nucleotide sequence ID" value="NZ_JAAXOW010000002.1"/>
</dbReference>
<comment type="caution">
    <text evidence="5">The sequence shown here is derived from an EMBL/GenBank/DDBJ whole genome shotgun (WGS) entry which is preliminary data.</text>
</comment>
<feature type="domain" description="HTH deoR-type" evidence="4">
    <location>
        <begin position="6"/>
        <end position="61"/>
    </location>
</feature>
<dbReference type="InterPro" id="IPR026881">
    <property type="entry name" value="WYL_dom"/>
</dbReference>
<dbReference type="Proteomes" id="UP000774283">
    <property type="component" value="Unassembled WGS sequence"/>
</dbReference>
<dbReference type="InterPro" id="IPR051534">
    <property type="entry name" value="CBASS_pafABC_assoc_protein"/>
</dbReference>
<dbReference type="GO" id="GO:0003677">
    <property type="term" value="F:DNA binding"/>
    <property type="evidence" value="ECO:0007669"/>
    <property type="project" value="UniProtKB-KW"/>
</dbReference>
<dbReference type="InterPro" id="IPR028349">
    <property type="entry name" value="PafC-like"/>
</dbReference>
<dbReference type="SUPFAM" id="SSF46785">
    <property type="entry name" value="Winged helix' DNA-binding domain"/>
    <property type="match status" value="1"/>
</dbReference>
<name>A0A9X5FEW1_9MICO</name>
<keyword evidence="6" id="KW-1185">Reference proteome</keyword>